<reference evidence="1" key="1">
    <citation type="journal article" date="2020" name="Nat. Commun.">
        <title>Large-scale genome sequencing of mycorrhizal fungi provides insights into the early evolution of symbiotic traits.</title>
        <authorList>
            <person name="Miyauchi S."/>
            <person name="Kiss E."/>
            <person name="Kuo A."/>
            <person name="Drula E."/>
            <person name="Kohler A."/>
            <person name="Sanchez-Garcia M."/>
            <person name="Morin E."/>
            <person name="Andreopoulos B."/>
            <person name="Barry K.W."/>
            <person name="Bonito G."/>
            <person name="Buee M."/>
            <person name="Carver A."/>
            <person name="Chen C."/>
            <person name="Cichocki N."/>
            <person name="Clum A."/>
            <person name="Culley D."/>
            <person name="Crous P.W."/>
            <person name="Fauchery L."/>
            <person name="Girlanda M."/>
            <person name="Hayes R.D."/>
            <person name="Keri Z."/>
            <person name="LaButti K."/>
            <person name="Lipzen A."/>
            <person name="Lombard V."/>
            <person name="Magnuson J."/>
            <person name="Maillard F."/>
            <person name="Murat C."/>
            <person name="Nolan M."/>
            <person name="Ohm R.A."/>
            <person name="Pangilinan J."/>
            <person name="Pereira M.F."/>
            <person name="Perotto S."/>
            <person name="Peter M."/>
            <person name="Pfister S."/>
            <person name="Riley R."/>
            <person name="Sitrit Y."/>
            <person name="Stielow J.B."/>
            <person name="Szollosi G."/>
            <person name="Zifcakova L."/>
            <person name="Stursova M."/>
            <person name="Spatafora J.W."/>
            <person name="Tedersoo L."/>
            <person name="Vaario L.M."/>
            <person name="Yamada A."/>
            <person name="Yan M."/>
            <person name="Wang P."/>
            <person name="Xu J."/>
            <person name="Bruns T."/>
            <person name="Baldrian P."/>
            <person name="Vilgalys R."/>
            <person name="Dunand C."/>
            <person name="Henrissat B."/>
            <person name="Grigoriev I.V."/>
            <person name="Hibbett D."/>
            <person name="Nagy L.G."/>
            <person name="Martin F.M."/>
        </authorList>
    </citation>
    <scope>NUCLEOTIDE SEQUENCE</scope>
    <source>
        <strain evidence="1">UP504</strain>
    </source>
</reference>
<dbReference type="PANTHER" id="PTHR12732">
    <property type="entry name" value="UNCHARACTERIZED PROTEASOME COMPONENT REGION PCI-CONTAINING"/>
    <property type="match status" value="1"/>
</dbReference>
<dbReference type="SMART" id="SM00753">
    <property type="entry name" value="PAM"/>
    <property type="match status" value="1"/>
</dbReference>
<evidence type="ECO:0008006" key="3">
    <source>
        <dbReference type="Google" id="ProtNLM"/>
    </source>
</evidence>
<feature type="non-terminal residue" evidence="1">
    <location>
        <position position="1"/>
    </location>
</feature>
<dbReference type="AlphaFoldDB" id="A0A9P6DTY1"/>
<proteinExistence type="predicted"/>
<name>A0A9P6DTY1_9AGAM</name>
<dbReference type="Gene3D" id="1.10.10.10">
    <property type="entry name" value="Winged helix-like DNA-binding domain superfamily/Winged helix DNA-binding domain"/>
    <property type="match status" value="1"/>
</dbReference>
<comment type="caution">
    <text evidence="1">The sequence shown here is derived from an EMBL/GenBank/DDBJ whole genome shotgun (WGS) entry which is preliminary data.</text>
</comment>
<dbReference type="GO" id="GO:0016973">
    <property type="term" value="P:poly(A)+ mRNA export from nucleus"/>
    <property type="evidence" value="ECO:0007669"/>
    <property type="project" value="TreeGrafter"/>
</dbReference>
<dbReference type="Proteomes" id="UP000886523">
    <property type="component" value="Unassembled WGS sequence"/>
</dbReference>
<dbReference type="OrthoDB" id="5404651at2759"/>
<dbReference type="InterPro" id="IPR045114">
    <property type="entry name" value="Csn12-like"/>
</dbReference>
<dbReference type="GO" id="GO:0003723">
    <property type="term" value="F:RNA binding"/>
    <property type="evidence" value="ECO:0007669"/>
    <property type="project" value="InterPro"/>
</dbReference>
<dbReference type="GO" id="GO:0006368">
    <property type="term" value="P:transcription elongation by RNA polymerase II"/>
    <property type="evidence" value="ECO:0007669"/>
    <property type="project" value="TreeGrafter"/>
</dbReference>
<dbReference type="InterPro" id="IPR036388">
    <property type="entry name" value="WH-like_DNA-bd_sf"/>
</dbReference>
<protein>
    <recommendedName>
        <fullName evidence="3">PCI domain-containing protein</fullName>
    </recommendedName>
</protein>
<dbReference type="GO" id="GO:0070390">
    <property type="term" value="C:transcription export complex 2"/>
    <property type="evidence" value="ECO:0007669"/>
    <property type="project" value="TreeGrafter"/>
</dbReference>
<dbReference type="PANTHER" id="PTHR12732:SF8">
    <property type="entry name" value="NUCLEAR MRNA EXPORT PROTEIN THP1"/>
    <property type="match status" value="1"/>
</dbReference>
<dbReference type="GO" id="GO:0003690">
    <property type="term" value="F:double-stranded DNA binding"/>
    <property type="evidence" value="ECO:0007669"/>
    <property type="project" value="InterPro"/>
</dbReference>
<evidence type="ECO:0000313" key="2">
    <source>
        <dbReference type="Proteomes" id="UP000886523"/>
    </source>
</evidence>
<sequence>AAKIFQQRKSGWFVPVLHKLTTRLVALAARVGDHLGLSKRGKYIETVTRVIIPPFGLAAADRGTDIPDKRDATFFLANLLFKLYYDLDNIRLCDTILKNLEKQLPRLLEFPRADQTMFHFWRGRIYLTQLRIRQAHDELALAFDMCTNANYKTKRIIFIYLLSTSIPLGRLPHPSLLGYFSLSTQFSPLIHATRLGDIAAYRSALSGTWRSWFARRGVWMMLKEKGEVVVWRSLVRRRMPTMFSTSVKAPPTVMFTDILTALHVSSKDSTYTMNDVESMCCSLLDQGYIKGYILHSRSTLVLQKSDALGFPPPSSVSIDSGTVDGEDE</sequence>
<dbReference type="EMBL" id="MU129006">
    <property type="protein sequence ID" value="KAF9511059.1"/>
    <property type="molecule type" value="Genomic_DNA"/>
</dbReference>
<organism evidence="1 2">
    <name type="scientific">Hydnum rufescens UP504</name>
    <dbReference type="NCBI Taxonomy" id="1448309"/>
    <lineage>
        <taxon>Eukaryota</taxon>
        <taxon>Fungi</taxon>
        <taxon>Dikarya</taxon>
        <taxon>Basidiomycota</taxon>
        <taxon>Agaricomycotina</taxon>
        <taxon>Agaricomycetes</taxon>
        <taxon>Cantharellales</taxon>
        <taxon>Hydnaceae</taxon>
        <taxon>Hydnum</taxon>
    </lineage>
</organism>
<gene>
    <name evidence="1" type="ORF">BS47DRAFT_1299458</name>
</gene>
<keyword evidence="2" id="KW-1185">Reference proteome</keyword>
<dbReference type="GO" id="GO:0000973">
    <property type="term" value="P:post-transcriptional tethering of RNA polymerase II gene DNA at nuclear periphery"/>
    <property type="evidence" value="ECO:0007669"/>
    <property type="project" value="TreeGrafter"/>
</dbReference>
<evidence type="ECO:0000313" key="1">
    <source>
        <dbReference type="EMBL" id="KAF9511059.1"/>
    </source>
</evidence>
<accession>A0A9P6DTY1</accession>